<evidence type="ECO:0000259" key="1">
    <source>
        <dbReference type="Pfam" id="PF03551"/>
    </source>
</evidence>
<gene>
    <name evidence="2" type="ordered locus">Tter_1318</name>
</gene>
<evidence type="ECO:0000313" key="3">
    <source>
        <dbReference type="Proteomes" id="UP000000323"/>
    </source>
</evidence>
<sequence length="185" mass="21712">MAHYGRQPLSIEYALLGLLEDSPAHPYEMHQRLIKASPLSHVWRIKRGHTYALLGRLEEEGLLTSWLEPQDAKPPRKMLALTREGRETFTRWMYEPVRKPREMRLTFLAKLYFATRKGTASELIAAQHNECRRWLSDLESVHSGVDTYEQMVLEFRRQQVRSIMEWLSTCREMINRKEGGDVLSA</sequence>
<protein>
    <submittedName>
        <fullName evidence="2">Transcriptional regulator, PadR-like family</fullName>
    </submittedName>
</protein>
<name>D1CBR0_THET1</name>
<dbReference type="PANTHER" id="PTHR43252:SF6">
    <property type="entry name" value="NEGATIVE TRANSCRIPTION REGULATOR PADR"/>
    <property type="match status" value="1"/>
</dbReference>
<dbReference type="OrthoDB" id="154521at2"/>
<proteinExistence type="predicted"/>
<dbReference type="RefSeq" id="WP_012875260.1">
    <property type="nucleotide sequence ID" value="NC_013525.1"/>
</dbReference>
<accession>D1CBR0</accession>
<dbReference type="EMBL" id="CP001825">
    <property type="protein sequence ID" value="ACZ42225.1"/>
    <property type="molecule type" value="Genomic_DNA"/>
</dbReference>
<dbReference type="InterPro" id="IPR005149">
    <property type="entry name" value="Tscrpt_reg_PadR_N"/>
</dbReference>
<dbReference type="HOGENOM" id="CLU_089258_0_1_0"/>
<reference evidence="3" key="1">
    <citation type="journal article" date="2010" name="Stand. Genomic Sci.">
        <title>Complete genome sequence of 'Thermobaculum terrenum' type strain (YNP1).</title>
        <authorList>
            <person name="Kiss H."/>
            <person name="Cleland D."/>
            <person name="Lapidus A."/>
            <person name="Lucas S."/>
            <person name="Glavina Del Rio T."/>
            <person name="Nolan M."/>
            <person name="Tice H."/>
            <person name="Han C."/>
            <person name="Goodwin L."/>
            <person name="Pitluck S."/>
            <person name="Liolios K."/>
            <person name="Ivanova N."/>
            <person name="Mavromatis K."/>
            <person name="Ovchinnikova G."/>
            <person name="Pati A."/>
            <person name="Chen A."/>
            <person name="Palaniappan K."/>
            <person name="Land M."/>
            <person name="Hauser L."/>
            <person name="Chang Y."/>
            <person name="Jeffries C."/>
            <person name="Lu M."/>
            <person name="Brettin T."/>
            <person name="Detter J."/>
            <person name="Goker M."/>
            <person name="Tindall B."/>
            <person name="Beck B."/>
            <person name="McDermott T."/>
            <person name="Woyke T."/>
            <person name="Bristow J."/>
            <person name="Eisen J."/>
            <person name="Markowitz V."/>
            <person name="Hugenholtz P."/>
            <person name="Kyrpides N."/>
            <person name="Klenk H."/>
            <person name="Cheng J."/>
        </authorList>
    </citation>
    <scope>NUCLEOTIDE SEQUENCE [LARGE SCALE GENOMIC DNA]</scope>
    <source>
        <strain evidence="3">ATCC BAA-798 / YNP1</strain>
    </source>
</reference>
<dbReference type="InterPro" id="IPR036390">
    <property type="entry name" value="WH_DNA-bd_sf"/>
</dbReference>
<dbReference type="AlphaFoldDB" id="D1CBR0"/>
<dbReference type="Pfam" id="PF03551">
    <property type="entry name" value="PadR"/>
    <property type="match status" value="1"/>
</dbReference>
<organism evidence="2 3">
    <name type="scientific">Thermobaculum terrenum (strain ATCC BAA-798 / CCMEE 7001 / YNP1)</name>
    <dbReference type="NCBI Taxonomy" id="525904"/>
    <lineage>
        <taxon>Bacteria</taxon>
        <taxon>Bacillati</taxon>
        <taxon>Chloroflexota</taxon>
        <taxon>Chloroflexia</taxon>
        <taxon>Candidatus Thermobaculales</taxon>
        <taxon>Candidatus Thermobaculaceae</taxon>
        <taxon>Thermobaculum</taxon>
    </lineage>
</organism>
<keyword evidence="3" id="KW-1185">Reference proteome</keyword>
<feature type="domain" description="Transcription regulator PadR N-terminal" evidence="1">
    <location>
        <begin position="15"/>
        <end position="90"/>
    </location>
</feature>
<dbReference type="STRING" id="525904.Tter_1318"/>
<dbReference type="Gene3D" id="1.10.10.10">
    <property type="entry name" value="Winged helix-like DNA-binding domain superfamily/Winged helix DNA-binding domain"/>
    <property type="match status" value="1"/>
</dbReference>
<dbReference type="InterPro" id="IPR036388">
    <property type="entry name" value="WH-like_DNA-bd_sf"/>
</dbReference>
<dbReference type="SUPFAM" id="SSF46785">
    <property type="entry name" value="Winged helix' DNA-binding domain"/>
    <property type="match status" value="1"/>
</dbReference>
<evidence type="ECO:0000313" key="2">
    <source>
        <dbReference type="EMBL" id="ACZ42225.1"/>
    </source>
</evidence>
<dbReference type="Proteomes" id="UP000000323">
    <property type="component" value="Chromosome 1"/>
</dbReference>
<dbReference type="eggNOG" id="COG1695">
    <property type="taxonomic scope" value="Bacteria"/>
</dbReference>
<dbReference type="PANTHER" id="PTHR43252">
    <property type="entry name" value="TRANSCRIPTIONAL REGULATOR YQJI"/>
    <property type="match status" value="1"/>
</dbReference>
<dbReference type="KEGG" id="ttr:Tter_1318"/>